<evidence type="ECO:0000256" key="9">
    <source>
        <dbReference type="ARBA" id="ARBA00023136"/>
    </source>
</evidence>
<feature type="transmembrane region" description="Helical" evidence="10">
    <location>
        <begin position="800"/>
        <end position="819"/>
    </location>
</feature>
<dbReference type="InterPro" id="IPR006068">
    <property type="entry name" value="ATPase_P-typ_cation-transptr_C"/>
</dbReference>
<dbReference type="SMART" id="SM00831">
    <property type="entry name" value="Cation_ATPase_N"/>
    <property type="match status" value="1"/>
</dbReference>
<dbReference type="Pfam" id="PF00122">
    <property type="entry name" value="E1-E2_ATPase"/>
    <property type="match status" value="1"/>
</dbReference>
<keyword evidence="3" id="KW-0479">Metal-binding</keyword>
<evidence type="ECO:0000256" key="3">
    <source>
        <dbReference type="ARBA" id="ARBA00022723"/>
    </source>
</evidence>
<dbReference type="PROSITE" id="PS00154">
    <property type="entry name" value="ATPASE_E1_E2"/>
    <property type="match status" value="1"/>
</dbReference>
<feature type="transmembrane region" description="Helical" evidence="10">
    <location>
        <begin position="291"/>
        <end position="313"/>
    </location>
</feature>
<dbReference type="SUPFAM" id="SSF81660">
    <property type="entry name" value="Metal cation-transporting ATPase, ATP-binding domain N"/>
    <property type="match status" value="1"/>
</dbReference>
<evidence type="ECO:0000256" key="10">
    <source>
        <dbReference type="SAM" id="Phobius"/>
    </source>
</evidence>
<keyword evidence="6" id="KW-0460">Magnesium</keyword>
<feature type="transmembrane region" description="Helical" evidence="10">
    <location>
        <begin position="854"/>
        <end position="881"/>
    </location>
</feature>
<evidence type="ECO:0000256" key="4">
    <source>
        <dbReference type="ARBA" id="ARBA00022741"/>
    </source>
</evidence>
<dbReference type="InterPro" id="IPR044492">
    <property type="entry name" value="P_typ_ATPase_HD_dom"/>
</dbReference>
<organism evidence="12 13">
    <name type="scientific">Candidatus Collierbacteria bacterium GW2011_GWB2_44_22</name>
    <dbReference type="NCBI Taxonomy" id="1618387"/>
    <lineage>
        <taxon>Bacteria</taxon>
        <taxon>Candidatus Collieribacteriota</taxon>
    </lineage>
</organism>
<keyword evidence="7" id="KW-1278">Translocase</keyword>
<dbReference type="Gene3D" id="2.70.150.10">
    <property type="entry name" value="Calcium-transporting ATPase, cytoplasmic transduction domain A"/>
    <property type="match status" value="1"/>
</dbReference>
<keyword evidence="9 10" id="KW-0472">Membrane</keyword>
<feature type="transmembrane region" description="Helical" evidence="10">
    <location>
        <begin position="263"/>
        <end position="284"/>
    </location>
</feature>
<dbReference type="Gene3D" id="1.20.1110.10">
    <property type="entry name" value="Calcium-transporting ATPase, transmembrane domain"/>
    <property type="match status" value="2"/>
</dbReference>
<feature type="transmembrane region" description="Helical" evidence="10">
    <location>
        <begin position="718"/>
        <end position="744"/>
    </location>
</feature>
<dbReference type="Gene3D" id="3.40.1110.10">
    <property type="entry name" value="Calcium-transporting ATPase, cytoplasmic domain N"/>
    <property type="match status" value="1"/>
</dbReference>
<dbReference type="GO" id="GO:0005886">
    <property type="term" value="C:plasma membrane"/>
    <property type="evidence" value="ECO:0007669"/>
    <property type="project" value="TreeGrafter"/>
</dbReference>
<dbReference type="Pfam" id="PF13246">
    <property type="entry name" value="Cation_ATPase"/>
    <property type="match status" value="1"/>
</dbReference>
<dbReference type="Pfam" id="PF00689">
    <property type="entry name" value="Cation_ATPase_C"/>
    <property type="match status" value="1"/>
</dbReference>
<dbReference type="NCBIfam" id="TIGR01494">
    <property type="entry name" value="ATPase_P-type"/>
    <property type="match status" value="1"/>
</dbReference>
<dbReference type="Pfam" id="PF08282">
    <property type="entry name" value="Hydrolase_3"/>
    <property type="match status" value="1"/>
</dbReference>
<dbReference type="SFLD" id="SFLDG00002">
    <property type="entry name" value="C1.7:_P-type_atpase_like"/>
    <property type="match status" value="1"/>
</dbReference>
<evidence type="ECO:0000313" key="12">
    <source>
        <dbReference type="EMBL" id="KKT52130.1"/>
    </source>
</evidence>
<proteinExistence type="predicted"/>
<gene>
    <name evidence="12" type="ORF">UW44_C0004G0035</name>
</gene>
<dbReference type="InterPro" id="IPR023299">
    <property type="entry name" value="ATPase_P-typ_cyto_dom_N"/>
</dbReference>
<evidence type="ECO:0000256" key="6">
    <source>
        <dbReference type="ARBA" id="ARBA00022842"/>
    </source>
</evidence>
<evidence type="ECO:0000313" key="13">
    <source>
        <dbReference type="Proteomes" id="UP000034006"/>
    </source>
</evidence>
<dbReference type="InterPro" id="IPR004014">
    <property type="entry name" value="ATPase_P-typ_cation-transptr_N"/>
</dbReference>
<dbReference type="PRINTS" id="PR00119">
    <property type="entry name" value="CATATPASE"/>
</dbReference>
<dbReference type="SUPFAM" id="SSF81665">
    <property type="entry name" value="Calcium ATPase, transmembrane domain M"/>
    <property type="match status" value="1"/>
</dbReference>
<dbReference type="Gene3D" id="3.40.50.1000">
    <property type="entry name" value="HAD superfamily/HAD-like"/>
    <property type="match status" value="1"/>
</dbReference>
<dbReference type="PANTHER" id="PTHR24093">
    <property type="entry name" value="CATION TRANSPORTING ATPASE"/>
    <property type="match status" value="1"/>
</dbReference>
<dbReference type="InterPro" id="IPR023214">
    <property type="entry name" value="HAD_sf"/>
</dbReference>
<dbReference type="GO" id="GO:0012505">
    <property type="term" value="C:endomembrane system"/>
    <property type="evidence" value="ECO:0007669"/>
    <property type="project" value="UniProtKB-SubCell"/>
</dbReference>
<dbReference type="GO" id="GO:0016887">
    <property type="term" value="F:ATP hydrolysis activity"/>
    <property type="evidence" value="ECO:0007669"/>
    <property type="project" value="InterPro"/>
</dbReference>
<keyword evidence="4" id="KW-0547">Nucleotide-binding</keyword>
<name>A0A0G1HYX3_9BACT</name>
<dbReference type="GO" id="GO:0005388">
    <property type="term" value="F:P-type calcium transporter activity"/>
    <property type="evidence" value="ECO:0007669"/>
    <property type="project" value="TreeGrafter"/>
</dbReference>
<evidence type="ECO:0000259" key="11">
    <source>
        <dbReference type="SMART" id="SM00831"/>
    </source>
</evidence>
<evidence type="ECO:0000256" key="5">
    <source>
        <dbReference type="ARBA" id="ARBA00022840"/>
    </source>
</evidence>
<feature type="transmembrane region" description="Helical" evidence="10">
    <location>
        <begin position="893"/>
        <end position="912"/>
    </location>
</feature>
<comment type="subcellular location">
    <subcellularLocation>
        <location evidence="1">Endomembrane system</location>
        <topology evidence="1">Multi-pass membrane protein</topology>
    </subcellularLocation>
</comment>
<dbReference type="GO" id="GO:0005524">
    <property type="term" value="F:ATP binding"/>
    <property type="evidence" value="ECO:0007669"/>
    <property type="project" value="UniProtKB-KW"/>
</dbReference>
<dbReference type="PRINTS" id="PR00120">
    <property type="entry name" value="HATPASE"/>
</dbReference>
<dbReference type="SFLD" id="SFLDF00027">
    <property type="entry name" value="p-type_atpase"/>
    <property type="match status" value="1"/>
</dbReference>
<evidence type="ECO:0000256" key="1">
    <source>
        <dbReference type="ARBA" id="ARBA00004127"/>
    </source>
</evidence>
<dbReference type="InterPro" id="IPR023298">
    <property type="entry name" value="ATPase_P-typ_TM_dom_sf"/>
</dbReference>
<dbReference type="InterPro" id="IPR008250">
    <property type="entry name" value="ATPase_P-typ_transduc_dom_A_sf"/>
</dbReference>
<evidence type="ECO:0000256" key="2">
    <source>
        <dbReference type="ARBA" id="ARBA00022692"/>
    </source>
</evidence>
<evidence type="ECO:0000256" key="7">
    <source>
        <dbReference type="ARBA" id="ARBA00022967"/>
    </source>
</evidence>
<accession>A0A0G1HYX3</accession>
<dbReference type="SUPFAM" id="SSF81653">
    <property type="entry name" value="Calcium ATPase, transduction domain A"/>
    <property type="match status" value="1"/>
</dbReference>
<dbReference type="SUPFAM" id="SSF56784">
    <property type="entry name" value="HAD-like"/>
    <property type="match status" value="1"/>
</dbReference>
<keyword evidence="5" id="KW-0067">ATP-binding</keyword>
<dbReference type="GO" id="GO:0046872">
    <property type="term" value="F:metal ion binding"/>
    <property type="evidence" value="ECO:0007669"/>
    <property type="project" value="UniProtKB-KW"/>
</dbReference>
<dbReference type="SFLD" id="SFLDS00003">
    <property type="entry name" value="Haloacid_Dehalogenase"/>
    <property type="match status" value="1"/>
</dbReference>
<dbReference type="EMBL" id="LCIH01000004">
    <property type="protein sequence ID" value="KKT52130.1"/>
    <property type="molecule type" value="Genomic_DNA"/>
</dbReference>
<keyword evidence="8 10" id="KW-1133">Transmembrane helix</keyword>
<dbReference type="InterPro" id="IPR036412">
    <property type="entry name" value="HAD-like_sf"/>
</dbReference>
<reference evidence="12 13" key="1">
    <citation type="journal article" date="2015" name="Nature">
        <title>rRNA introns, odd ribosomes, and small enigmatic genomes across a large radiation of phyla.</title>
        <authorList>
            <person name="Brown C.T."/>
            <person name="Hug L.A."/>
            <person name="Thomas B.C."/>
            <person name="Sharon I."/>
            <person name="Castelle C.J."/>
            <person name="Singh A."/>
            <person name="Wilkins M.J."/>
            <person name="Williams K.H."/>
            <person name="Banfield J.F."/>
        </authorList>
    </citation>
    <scope>NUCLEOTIDE SEQUENCE [LARGE SCALE GENOMIC DNA]</scope>
</reference>
<dbReference type="InterPro" id="IPR001757">
    <property type="entry name" value="P_typ_ATPase"/>
</dbReference>
<dbReference type="AlphaFoldDB" id="A0A0G1HYX3"/>
<feature type="domain" description="Cation-transporting P-type ATPase N-terminal" evidence="11">
    <location>
        <begin position="18"/>
        <end position="91"/>
    </location>
</feature>
<dbReference type="InterPro" id="IPR018303">
    <property type="entry name" value="ATPase_P-typ_P_site"/>
</dbReference>
<feature type="transmembrane region" description="Helical" evidence="10">
    <location>
        <begin position="319"/>
        <end position="344"/>
    </location>
</feature>
<dbReference type="InterPro" id="IPR059000">
    <property type="entry name" value="ATPase_P-type_domA"/>
</dbReference>
<dbReference type="PANTHER" id="PTHR24093:SF369">
    <property type="entry name" value="CALCIUM-TRANSPORTING ATPASE"/>
    <property type="match status" value="1"/>
</dbReference>
<dbReference type="STRING" id="1618387.UW44_C0004G0035"/>
<evidence type="ECO:0000256" key="8">
    <source>
        <dbReference type="ARBA" id="ARBA00022989"/>
    </source>
</evidence>
<keyword evidence="2 10" id="KW-0812">Transmembrane</keyword>
<comment type="caution">
    <text evidence="12">The sequence shown here is derived from an EMBL/GenBank/DDBJ whole genome shotgun (WGS) entry which is preliminary data.</text>
</comment>
<feature type="transmembrane region" description="Helical" evidence="10">
    <location>
        <begin position="99"/>
        <end position="118"/>
    </location>
</feature>
<dbReference type="Proteomes" id="UP000034006">
    <property type="component" value="Unassembled WGS sequence"/>
</dbReference>
<feature type="transmembrane region" description="Helical" evidence="10">
    <location>
        <begin position="221"/>
        <end position="243"/>
    </location>
</feature>
<protein>
    <submittedName>
        <fullName evidence="12">Calcium-translocating P-type ATPase, PMCA-type</fullName>
    </submittedName>
</protein>
<sequence>MSNMPIVESPAPVELVSKPWAKSADEVLAVLGTNTDGLSVSEVEKRTALYGPNAFPEPPKEGFFTSLRNAFSDPMTRLLLICAAVTSAIGLMFKEVDPLVQAAFIVIIVVFMVVVAWVQEVKADASMKLLQESLKLLTAVIRGKSNLQVTTDRVVPGDIIVLKAGDKVPADGRIITAERAEVDESMFTGESKPVKKDNSVTLPEDTPLALRSNIVFSGSKVLSGTIAAVVFGTGLLTEFGKIRDLLDVTDDEKTPLQANLDNLAKWLGNMALGACAIVAGIYLVRDWEIFYALFLAIQSGTNVLPAITTTVLALAETAIIAVSLAIAFIPEALPAVITMALAFASGEMKREGALVRKLSAAETLGAATDVCTDKTGTITLGQMSVTDVFTLKHGSLKVSEVMKLKGEPEVLRIFDVARICTNLQSATEEAIANLAHLAGFEVFAPGDKNRLKEAPFDSARKRMSVLFNLDGKTSMYTKGAPERIVELCNFALIGDRAVPMTVEMRKQIDQAIEIYQLKGMRCLAFADRAIHHHNGEELETMEQGLTFIGVVVLSDPIRPEVPGTVRDLHEAGVAPRMITGDSQQVAWAIAREAGILPADAKVEDVLLCTFLNGFDPEKLNEIPQELKEIVVRTLAFARAEPIHKILIVNILKEAGRIVAMTGDGINDAPSLKAAHVGIAMSNGTDITKEVADVVLTKGYAAIAGAVKIGRVVYDRTRLYAHALLSTNAVEVGFFLVSALVGWLAPWTAVQLLWINVLGDSWLSMALATEKPEGNVMKRKPQDPSVPFINEYMMTSIKIQLVTVTLLLSFGHMLVTWLTPEGIDRTPFYYGMAMLVFMAQKVARSSFTARSLSTSIFKLGLVSNPLTIIAAAITIFLTWLAFQIPYFKLEITSGLFAWSLALGLIPAVVEEVFKAKRRK</sequence>
<dbReference type="Pfam" id="PF00690">
    <property type="entry name" value="Cation_ATPase_N"/>
    <property type="match status" value="1"/>
</dbReference>